<gene>
    <name evidence="1" type="ORF">RDWZM_007872</name>
</gene>
<dbReference type="PANTHER" id="PTHR47533">
    <property type="entry name" value="PROTEIN CBG21859"/>
    <property type="match status" value="1"/>
</dbReference>
<sequence length="354" mass="41134">MIFHRFYRKIPRLLINNVPSYRTLISNSTVNDLVKPITVRTCVNILPRLAFKHPHIFQTNNLPTDGVDISIDCVDTLNGYPNPTSKTIVAIHGTPGNYSHFDQLINNYRLSNVRVIVPNLPNFTHTRLKRFWHTTEEKACFIQDLMKHLGIKKIDCLVSHSMGVHPLTMLCENPGDLDIKSVAILAPQPMWDLRPDSANILKKIFFSRSNLWYELLSLTKLDKGKVTKVRFNDFNEFLWLMLTVLYENTASVDIYRRIDYLRRRSTIPVVVQFGEKEPIASRKSVMKLFNEFGIDSDKLIQFNPDELASELFDDLLKQDTRIKGYYFLKGGHFSYAKNSNYTCRMIDNLLSYYD</sequence>
<dbReference type="Proteomes" id="UP001142055">
    <property type="component" value="Chromosome 3"/>
</dbReference>
<dbReference type="EMBL" id="JAPWDV010000003">
    <property type="protein sequence ID" value="KAJ6216715.1"/>
    <property type="molecule type" value="Genomic_DNA"/>
</dbReference>
<dbReference type="OMA" id="RTWLYDG"/>
<dbReference type="Gene3D" id="3.40.50.1820">
    <property type="entry name" value="alpha/beta hydrolase"/>
    <property type="match status" value="1"/>
</dbReference>
<reference evidence="1" key="1">
    <citation type="submission" date="2022-12" db="EMBL/GenBank/DDBJ databases">
        <title>Genome assemblies of Blomia tropicalis.</title>
        <authorList>
            <person name="Cui Y."/>
        </authorList>
    </citation>
    <scope>NUCLEOTIDE SEQUENCE</scope>
    <source>
        <tissue evidence="1">Adult mites</tissue>
    </source>
</reference>
<accession>A0A9Q0RJU5</accession>
<dbReference type="PANTHER" id="PTHR47533:SF4">
    <property type="entry name" value="AB HYDROLASE-1 DOMAIN-CONTAINING PROTEIN"/>
    <property type="match status" value="1"/>
</dbReference>
<keyword evidence="2" id="KW-1185">Reference proteome</keyword>
<name>A0A9Q0RJU5_BLOTA</name>
<comment type="caution">
    <text evidence="1">The sequence shown here is derived from an EMBL/GenBank/DDBJ whole genome shotgun (WGS) entry which is preliminary data.</text>
</comment>
<evidence type="ECO:0000313" key="2">
    <source>
        <dbReference type="Proteomes" id="UP001142055"/>
    </source>
</evidence>
<dbReference type="AlphaFoldDB" id="A0A9Q0RJU5"/>
<organism evidence="1 2">
    <name type="scientific">Blomia tropicalis</name>
    <name type="common">Mite</name>
    <dbReference type="NCBI Taxonomy" id="40697"/>
    <lineage>
        <taxon>Eukaryota</taxon>
        <taxon>Metazoa</taxon>
        <taxon>Ecdysozoa</taxon>
        <taxon>Arthropoda</taxon>
        <taxon>Chelicerata</taxon>
        <taxon>Arachnida</taxon>
        <taxon>Acari</taxon>
        <taxon>Acariformes</taxon>
        <taxon>Sarcoptiformes</taxon>
        <taxon>Astigmata</taxon>
        <taxon>Glycyphagoidea</taxon>
        <taxon>Echimyopodidae</taxon>
        <taxon>Blomia</taxon>
    </lineage>
</organism>
<dbReference type="Pfam" id="PF06342">
    <property type="entry name" value="DUF1057"/>
    <property type="match status" value="1"/>
</dbReference>
<proteinExistence type="predicted"/>
<dbReference type="SUPFAM" id="SSF53474">
    <property type="entry name" value="alpha/beta-Hydrolases"/>
    <property type="match status" value="1"/>
</dbReference>
<dbReference type="InterPro" id="IPR010463">
    <property type="entry name" value="DUF1057"/>
</dbReference>
<protein>
    <submittedName>
        <fullName evidence="1">Uncharacterized protein</fullName>
    </submittedName>
</protein>
<evidence type="ECO:0000313" key="1">
    <source>
        <dbReference type="EMBL" id="KAJ6216715.1"/>
    </source>
</evidence>
<dbReference type="InterPro" id="IPR029058">
    <property type="entry name" value="AB_hydrolase_fold"/>
</dbReference>